<dbReference type="Gene3D" id="3.60.15.10">
    <property type="entry name" value="Ribonuclease Z/Hydroxyacylglutathione hydrolase-like"/>
    <property type="match status" value="1"/>
</dbReference>
<gene>
    <name evidence="3" type="ORF">C7C46_26715</name>
</gene>
<dbReference type="OrthoDB" id="2971563at2"/>
<dbReference type="Proteomes" id="UP000248039">
    <property type="component" value="Unassembled WGS sequence"/>
</dbReference>
<dbReference type="InterPro" id="IPR001279">
    <property type="entry name" value="Metallo-B-lactamas"/>
</dbReference>
<evidence type="ECO:0000259" key="2">
    <source>
        <dbReference type="SMART" id="SM00849"/>
    </source>
</evidence>
<dbReference type="InterPro" id="IPR051453">
    <property type="entry name" value="MBL_Glyoxalase_II"/>
</dbReference>
<evidence type="ECO:0000313" key="4">
    <source>
        <dbReference type="Proteomes" id="UP000248039"/>
    </source>
</evidence>
<dbReference type="SUPFAM" id="SSF56281">
    <property type="entry name" value="Metallo-hydrolase/oxidoreductase"/>
    <property type="match status" value="1"/>
</dbReference>
<dbReference type="InterPro" id="IPR036866">
    <property type="entry name" value="RibonucZ/Hydroxyglut_hydro"/>
</dbReference>
<dbReference type="AlphaFoldDB" id="A0A2V4MZL9"/>
<accession>A0A2V4MZL9</accession>
<sequence>MRQLPPEPEIEHLVTAGDPDPDGRPVESNVWIIANEDEAVVIDPAHDAELIADRLGDRQVLAILCTRAEPDQVEAVLSLAAITGAPIHLHPADLFRWPADDRPDEELRDGQRLVVGGLYLHVRHTPGVTPGSVSIYLPALDAVFTGQTLDADGPGAGADPQTVRDRLLDLPPDTAVHAGHGPSSTIGELVARV</sequence>
<evidence type="ECO:0000256" key="1">
    <source>
        <dbReference type="SAM" id="MobiDB-lite"/>
    </source>
</evidence>
<dbReference type="PANTHER" id="PTHR46233">
    <property type="entry name" value="HYDROXYACYLGLUTATHIONE HYDROLASE GLOC"/>
    <property type="match status" value="1"/>
</dbReference>
<feature type="domain" description="Metallo-beta-lactamase" evidence="2">
    <location>
        <begin position="27"/>
        <end position="180"/>
    </location>
</feature>
<reference evidence="3 4" key="1">
    <citation type="submission" date="2018-03" db="EMBL/GenBank/DDBJ databases">
        <title>Bioinformatic expansion and discovery of thiopeptide antibiotics.</title>
        <authorList>
            <person name="Schwalen C.J."/>
            <person name="Hudson G.A."/>
            <person name="Mitchell D.A."/>
        </authorList>
    </citation>
    <scope>NUCLEOTIDE SEQUENCE [LARGE SCALE GENOMIC DNA]</scope>
    <source>
        <strain evidence="3 4">ATCC 21389</strain>
    </source>
</reference>
<proteinExistence type="predicted"/>
<keyword evidence="4" id="KW-1185">Reference proteome</keyword>
<dbReference type="RefSeq" id="WP_110672498.1">
    <property type="nucleotide sequence ID" value="NZ_PYBW01000110.1"/>
</dbReference>
<dbReference type="EMBL" id="PYBW01000110">
    <property type="protein sequence ID" value="PYC71678.1"/>
    <property type="molecule type" value="Genomic_DNA"/>
</dbReference>
<comment type="caution">
    <text evidence="3">The sequence shown here is derived from an EMBL/GenBank/DDBJ whole genome shotgun (WGS) entry which is preliminary data.</text>
</comment>
<dbReference type="SMART" id="SM00849">
    <property type="entry name" value="Lactamase_B"/>
    <property type="match status" value="1"/>
</dbReference>
<dbReference type="Pfam" id="PF00753">
    <property type="entry name" value="Lactamase_B"/>
    <property type="match status" value="1"/>
</dbReference>
<dbReference type="PANTHER" id="PTHR46233:SF4">
    <property type="entry name" value="METALLO-BETA-LACTAMASE DOMAIN-CONTAINING PROTEIN"/>
    <property type="match status" value="1"/>
</dbReference>
<feature type="region of interest" description="Disordered" evidence="1">
    <location>
        <begin position="1"/>
        <end position="26"/>
    </location>
</feature>
<name>A0A2V4MZL9_9ACTN</name>
<protein>
    <recommendedName>
        <fullName evidence="2">Metallo-beta-lactamase domain-containing protein</fullName>
    </recommendedName>
</protein>
<evidence type="ECO:0000313" key="3">
    <source>
        <dbReference type="EMBL" id="PYC71678.1"/>
    </source>
</evidence>
<organism evidence="3 4">
    <name type="scientific">Streptomyces tateyamensis</name>
    <dbReference type="NCBI Taxonomy" id="565073"/>
    <lineage>
        <taxon>Bacteria</taxon>
        <taxon>Bacillati</taxon>
        <taxon>Actinomycetota</taxon>
        <taxon>Actinomycetes</taxon>
        <taxon>Kitasatosporales</taxon>
        <taxon>Streptomycetaceae</taxon>
        <taxon>Streptomyces</taxon>
    </lineage>
</organism>